<organism evidence="1 2">
    <name type="scientific">Massilia soli</name>
    <dbReference type="NCBI Taxonomy" id="2792854"/>
    <lineage>
        <taxon>Bacteria</taxon>
        <taxon>Pseudomonadati</taxon>
        <taxon>Pseudomonadota</taxon>
        <taxon>Betaproteobacteria</taxon>
        <taxon>Burkholderiales</taxon>
        <taxon>Oxalobacteraceae</taxon>
        <taxon>Telluria group</taxon>
        <taxon>Massilia</taxon>
    </lineage>
</organism>
<accession>A0ABS7SLN9</accession>
<proteinExistence type="predicted"/>
<evidence type="ECO:0008006" key="3">
    <source>
        <dbReference type="Google" id="ProtNLM"/>
    </source>
</evidence>
<reference evidence="1 2" key="1">
    <citation type="submission" date="2021-08" db="EMBL/GenBank/DDBJ databases">
        <title>Massilia sp. R798.</title>
        <authorList>
            <person name="Baek J.H."/>
            <person name="Jung H.S."/>
            <person name="Kim K.R."/>
            <person name="Jeon C.O."/>
        </authorList>
    </citation>
    <scope>NUCLEOTIDE SEQUENCE [LARGE SCALE GENOMIC DNA]</scope>
    <source>
        <strain evidence="1 2">R798</strain>
    </source>
</reference>
<evidence type="ECO:0000313" key="1">
    <source>
        <dbReference type="EMBL" id="MBZ2207097.1"/>
    </source>
</evidence>
<keyword evidence="2" id="KW-1185">Reference proteome</keyword>
<dbReference type="Proteomes" id="UP000809349">
    <property type="component" value="Unassembled WGS sequence"/>
</dbReference>
<evidence type="ECO:0000313" key="2">
    <source>
        <dbReference type="Proteomes" id="UP000809349"/>
    </source>
</evidence>
<name>A0ABS7SLN9_9BURK</name>
<dbReference type="EMBL" id="JAFBIL020000003">
    <property type="protein sequence ID" value="MBZ2207097.1"/>
    <property type="molecule type" value="Genomic_DNA"/>
</dbReference>
<sequence>MPMALPEMASRAAAERFNSFSFFLVRRILCLLLLLVVCGTKIARNGVCPYFVMSESYQRAQRLCKIAQWLTSLGQRTLAEQFMACIDADLYLISGGLPRQCAVVHNIDHE</sequence>
<protein>
    <recommendedName>
        <fullName evidence="3">Secreted protein</fullName>
    </recommendedName>
</protein>
<comment type="caution">
    <text evidence="1">The sequence shown here is derived from an EMBL/GenBank/DDBJ whole genome shotgun (WGS) entry which is preliminary data.</text>
</comment>
<gene>
    <name evidence="1" type="ORF">I4X03_007470</name>
</gene>